<evidence type="ECO:0000313" key="3">
    <source>
        <dbReference type="EMBL" id="KAF5182410.1"/>
    </source>
</evidence>
<protein>
    <recommendedName>
        <fullName evidence="2">CCHC-type domain-containing protein</fullName>
    </recommendedName>
</protein>
<dbReference type="InterPro" id="IPR001878">
    <property type="entry name" value="Znf_CCHC"/>
</dbReference>
<dbReference type="AlphaFoldDB" id="A0A7J6VDW2"/>
<feature type="domain" description="CCHC-type" evidence="2">
    <location>
        <begin position="188"/>
        <end position="202"/>
    </location>
</feature>
<dbReference type="OrthoDB" id="10632416at2759"/>
<dbReference type="InterPro" id="IPR040256">
    <property type="entry name" value="At4g02000-like"/>
</dbReference>
<dbReference type="PANTHER" id="PTHR31286">
    <property type="entry name" value="GLYCINE-RICH CELL WALL STRUCTURAL PROTEIN 1.8-LIKE"/>
    <property type="match status" value="1"/>
</dbReference>
<accession>A0A7J6VDW2</accession>
<keyword evidence="1" id="KW-0862">Zinc</keyword>
<keyword evidence="4" id="KW-1185">Reference proteome</keyword>
<dbReference type="EMBL" id="JABWDY010034782">
    <property type="protein sequence ID" value="KAF5182410.1"/>
    <property type="molecule type" value="Genomic_DNA"/>
</dbReference>
<keyword evidence="1" id="KW-0863">Zinc-finger</keyword>
<feature type="non-terminal residue" evidence="3">
    <location>
        <position position="543"/>
    </location>
</feature>
<organism evidence="3 4">
    <name type="scientific">Thalictrum thalictroides</name>
    <name type="common">Rue-anemone</name>
    <name type="synonym">Anemone thalictroides</name>
    <dbReference type="NCBI Taxonomy" id="46969"/>
    <lineage>
        <taxon>Eukaryota</taxon>
        <taxon>Viridiplantae</taxon>
        <taxon>Streptophyta</taxon>
        <taxon>Embryophyta</taxon>
        <taxon>Tracheophyta</taxon>
        <taxon>Spermatophyta</taxon>
        <taxon>Magnoliopsida</taxon>
        <taxon>Ranunculales</taxon>
        <taxon>Ranunculaceae</taxon>
        <taxon>Thalictroideae</taxon>
        <taxon>Thalictrum</taxon>
    </lineage>
</organism>
<evidence type="ECO:0000256" key="1">
    <source>
        <dbReference type="PROSITE-ProRule" id="PRU00047"/>
    </source>
</evidence>
<dbReference type="PANTHER" id="PTHR31286:SF167">
    <property type="entry name" value="OS09G0268800 PROTEIN"/>
    <property type="match status" value="1"/>
</dbReference>
<comment type="caution">
    <text evidence="3">The sequence shown here is derived from an EMBL/GenBank/DDBJ whole genome shotgun (WGS) entry which is preliminary data.</text>
</comment>
<dbReference type="GO" id="GO:0008270">
    <property type="term" value="F:zinc ion binding"/>
    <property type="evidence" value="ECO:0007669"/>
    <property type="project" value="UniProtKB-KW"/>
</dbReference>
<sequence>MKLPENLLRSIEAHWDSSIIISIFKGEHIHPDYAMKAIRAVWRVRSRLDMIQQGKNRFVCKFEKLVERERICDDQPWKIMGKILLIQPFSSEMDPSVVEFNTIPVWTSFEGLKLEHLHHTVIEMIAAAAGTVKDVNPKNGLPRGSEGFKARIELNVHEPILQGVPVNSVRWGRTWVNFLYKDIANCYCLKCFRFGHLIEDCPYEQNLVHVLDDVQLLDDVMGQPDMAQVNKYDEADQKDVNPIKDQRVKDHVMIHLEMDTNEGDSHVGPQLSVENNHNEVSKASGSFVNKQHQAQVVDQPLHHIIGQPKQSLTKAHIIKQKGIIDSDMISKIPNCTQPSQLVVNRQHGRGGLPLIGAQQRYKRHPRLLSKEIGNSSFQGYGNAHKKRKASESFQTHTQIIPYEANLPLSISSLPRYESPKPFNNGAIQLAWKIVTNPTSINFLLEKGFINNNLEGGIHIQPLDSMSRENDEFQTFEDQVELLLNNANLTENCLSEKLLELLVPGRGGDTTDSLEAIMNHSRISESLGANNSLLHSVSSGIHSQ</sequence>
<reference evidence="3 4" key="1">
    <citation type="submission" date="2020-06" db="EMBL/GenBank/DDBJ databases">
        <title>Transcriptomic and genomic resources for Thalictrum thalictroides and T. hernandezii: Facilitating candidate gene discovery in an emerging model plant lineage.</title>
        <authorList>
            <person name="Arias T."/>
            <person name="Riano-Pachon D.M."/>
            <person name="Di Stilio V.S."/>
        </authorList>
    </citation>
    <scope>NUCLEOTIDE SEQUENCE [LARGE SCALE GENOMIC DNA]</scope>
    <source>
        <strain evidence="4">cv. WT478/WT964</strain>
        <tissue evidence="3">Leaves</tissue>
    </source>
</reference>
<dbReference type="PROSITE" id="PS50158">
    <property type="entry name" value="ZF_CCHC"/>
    <property type="match status" value="1"/>
</dbReference>
<dbReference type="Pfam" id="PF14111">
    <property type="entry name" value="DUF4283"/>
    <property type="match status" value="1"/>
</dbReference>
<dbReference type="GO" id="GO:0003676">
    <property type="term" value="F:nucleic acid binding"/>
    <property type="evidence" value="ECO:0007669"/>
    <property type="project" value="InterPro"/>
</dbReference>
<dbReference type="InterPro" id="IPR025558">
    <property type="entry name" value="DUF4283"/>
</dbReference>
<keyword evidence="1" id="KW-0479">Metal-binding</keyword>
<dbReference type="Proteomes" id="UP000554482">
    <property type="component" value="Unassembled WGS sequence"/>
</dbReference>
<proteinExistence type="predicted"/>
<name>A0A7J6VDW2_THATH</name>
<gene>
    <name evidence="3" type="ORF">FRX31_028003</name>
</gene>
<evidence type="ECO:0000259" key="2">
    <source>
        <dbReference type="PROSITE" id="PS50158"/>
    </source>
</evidence>
<evidence type="ECO:0000313" key="4">
    <source>
        <dbReference type="Proteomes" id="UP000554482"/>
    </source>
</evidence>